<dbReference type="EMBL" id="FOFS01000010">
    <property type="protein sequence ID" value="SEQ75350.1"/>
    <property type="molecule type" value="Genomic_DNA"/>
</dbReference>
<keyword evidence="16" id="KW-0675">Receptor</keyword>
<keyword evidence="6" id="KW-0408">Iron</keyword>
<keyword evidence="7" id="KW-0406">Ion transport</keyword>
<dbReference type="GO" id="GO:0009279">
    <property type="term" value="C:cell outer membrane"/>
    <property type="evidence" value="ECO:0007669"/>
    <property type="project" value="UniProtKB-SubCell"/>
</dbReference>
<feature type="chain" id="PRO_5011663453" evidence="13">
    <location>
        <begin position="22"/>
        <end position="816"/>
    </location>
</feature>
<keyword evidence="13" id="KW-0732">Signal</keyword>
<dbReference type="PANTHER" id="PTHR32552:SF81">
    <property type="entry name" value="TONB-DEPENDENT OUTER MEMBRANE RECEPTOR"/>
    <property type="match status" value="1"/>
</dbReference>
<reference evidence="16 17" key="1">
    <citation type="submission" date="2016-10" db="EMBL/GenBank/DDBJ databases">
        <authorList>
            <person name="de Groot N.N."/>
        </authorList>
    </citation>
    <scope>NUCLEOTIDE SEQUENCE [LARGE SCALE GENOMIC DNA]</scope>
    <source>
        <strain evidence="16 17">DSM 25927</strain>
    </source>
</reference>
<evidence type="ECO:0000256" key="3">
    <source>
        <dbReference type="ARBA" id="ARBA00022452"/>
    </source>
</evidence>
<gene>
    <name evidence="16" type="ORF">SAMN04488038_11083</name>
</gene>
<dbReference type="Gene3D" id="2.40.170.20">
    <property type="entry name" value="TonB-dependent receptor, beta-barrel domain"/>
    <property type="match status" value="2"/>
</dbReference>
<evidence type="ECO:0000313" key="17">
    <source>
        <dbReference type="Proteomes" id="UP000199233"/>
    </source>
</evidence>
<evidence type="ECO:0000256" key="1">
    <source>
        <dbReference type="ARBA" id="ARBA00004571"/>
    </source>
</evidence>
<evidence type="ECO:0000256" key="6">
    <source>
        <dbReference type="ARBA" id="ARBA00023004"/>
    </source>
</evidence>
<dbReference type="Proteomes" id="UP000199233">
    <property type="component" value="Unassembled WGS sequence"/>
</dbReference>
<dbReference type="PROSITE" id="PS52016">
    <property type="entry name" value="TONB_DEPENDENT_REC_3"/>
    <property type="match status" value="1"/>
</dbReference>
<dbReference type="GO" id="GO:0006826">
    <property type="term" value="P:iron ion transport"/>
    <property type="evidence" value="ECO:0007669"/>
    <property type="project" value="UniProtKB-KW"/>
</dbReference>
<feature type="domain" description="TonB-dependent receptor plug" evidence="15">
    <location>
        <begin position="67"/>
        <end position="174"/>
    </location>
</feature>
<dbReference type="PANTHER" id="PTHR32552">
    <property type="entry name" value="FERRICHROME IRON RECEPTOR-RELATED"/>
    <property type="match status" value="1"/>
</dbReference>
<comment type="similarity">
    <text evidence="11 12">Belongs to the TonB-dependent receptor family.</text>
</comment>
<proteinExistence type="inferred from homology"/>
<keyword evidence="4" id="KW-0410">Iron transport</keyword>
<keyword evidence="17" id="KW-1185">Reference proteome</keyword>
<accession>A0A1H9IL62</accession>
<evidence type="ECO:0000259" key="15">
    <source>
        <dbReference type="Pfam" id="PF07715"/>
    </source>
</evidence>
<dbReference type="STRING" id="489703.SAMN04488038_11083"/>
<comment type="subcellular location">
    <subcellularLocation>
        <location evidence="1 11">Cell outer membrane</location>
        <topology evidence="1 11">Multi-pass membrane protein</topology>
    </subcellularLocation>
</comment>
<dbReference type="InterPro" id="IPR012910">
    <property type="entry name" value="Plug_dom"/>
</dbReference>
<organism evidence="16 17">
    <name type="scientific">Solimonas aquatica</name>
    <dbReference type="NCBI Taxonomy" id="489703"/>
    <lineage>
        <taxon>Bacteria</taxon>
        <taxon>Pseudomonadati</taxon>
        <taxon>Pseudomonadota</taxon>
        <taxon>Gammaproteobacteria</taxon>
        <taxon>Nevskiales</taxon>
        <taxon>Nevskiaceae</taxon>
        <taxon>Solimonas</taxon>
    </lineage>
</organism>
<evidence type="ECO:0000256" key="8">
    <source>
        <dbReference type="ARBA" id="ARBA00023077"/>
    </source>
</evidence>
<dbReference type="InterPro" id="IPR039426">
    <property type="entry name" value="TonB-dep_rcpt-like"/>
</dbReference>
<keyword evidence="5 11" id="KW-0812">Transmembrane</keyword>
<evidence type="ECO:0000256" key="12">
    <source>
        <dbReference type="RuleBase" id="RU003357"/>
    </source>
</evidence>
<keyword evidence="3 11" id="KW-1134">Transmembrane beta strand</keyword>
<keyword evidence="9 11" id="KW-0472">Membrane</keyword>
<dbReference type="AlphaFoldDB" id="A0A1H9IL62"/>
<evidence type="ECO:0000313" key="16">
    <source>
        <dbReference type="EMBL" id="SEQ75350.1"/>
    </source>
</evidence>
<evidence type="ECO:0000256" key="5">
    <source>
        <dbReference type="ARBA" id="ARBA00022692"/>
    </source>
</evidence>
<keyword evidence="2 11" id="KW-0813">Transport</keyword>
<evidence type="ECO:0000256" key="11">
    <source>
        <dbReference type="PROSITE-ProRule" id="PRU01360"/>
    </source>
</evidence>
<dbReference type="InterPro" id="IPR000531">
    <property type="entry name" value="Beta-barrel_TonB"/>
</dbReference>
<feature type="domain" description="TonB-dependent receptor-like beta-barrel" evidence="14">
    <location>
        <begin position="288"/>
        <end position="779"/>
    </location>
</feature>
<evidence type="ECO:0000256" key="13">
    <source>
        <dbReference type="SAM" id="SignalP"/>
    </source>
</evidence>
<dbReference type="Pfam" id="PF07715">
    <property type="entry name" value="Plug"/>
    <property type="match status" value="1"/>
</dbReference>
<protein>
    <submittedName>
        <fullName evidence="16">Outer membrane receptor proteins, mostly Fe transport</fullName>
    </submittedName>
</protein>
<keyword evidence="10 11" id="KW-0998">Cell outer membrane</keyword>
<evidence type="ECO:0000256" key="9">
    <source>
        <dbReference type="ARBA" id="ARBA00023136"/>
    </source>
</evidence>
<keyword evidence="8 12" id="KW-0798">TonB box</keyword>
<dbReference type="Pfam" id="PF00593">
    <property type="entry name" value="TonB_dep_Rec_b-barrel"/>
    <property type="match status" value="1"/>
</dbReference>
<dbReference type="RefSeq" id="WP_245732501.1">
    <property type="nucleotide sequence ID" value="NZ_FOFS01000010.1"/>
</dbReference>
<evidence type="ECO:0000256" key="2">
    <source>
        <dbReference type="ARBA" id="ARBA00022448"/>
    </source>
</evidence>
<evidence type="ECO:0000256" key="7">
    <source>
        <dbReference type="ARBA" id="ARBA00023065"/>
    </source>
</evidence>
<name>A0A1H9IL62_9GAMM</name>
<dbReference type="InterPro" id="IPR036942">
    <property type="entry name" value="Beta-barrel_TonB_sf"/>
</dbReference>
<dbReference type="SUPFAM" id="SSF56935">
    <property type="entry name" value="Porins"/>
    <property type="match status" value="1"/>
</dbReference>
<feature type="signal peptide" evidence="13">
    <location>
        <begin position="1"/>
        <end position="21"/>
    </location>
</feature>
<evidence type="ECO:0000259" key="14">
    <source>
        <dbReference type="Pfam" id="PF00593"/>
    </source>
</evidence>
<evidence type="ECO:0000256" key="4">
    <source>
        <dbReference type="ARBA" id="ARBA00022496"/>
    </source>
</evidence>
<evidence type="ECO:0000256" key="10">
    <source>
        <dbReference type="ARBA" id="ARBA00023237"/>
    </source>
</evidence>
<sequence length="816" mass="88826">MNWRFCAAALLAAPACVVAQAQEAASEAPAVIAVPEPPAAAPAAATEPAQGQIQEVIVTAQKREQSLQDVPISVTAIDGSFMKDTGAADLAKVSVYVPNVRVDSHDIGSPQVFIRGFGTNAFNPSFESSVGLVQDEIYYGRPGYFTESLFDVDRVEVLRGPQGTLFGKNTIAGVYNVSTKNPGPLWEGEAHASYGSDEQQTVEAGVGGMLNDWAGLRVSGLYRHQDGQLYNSYLDRDEEAFYQKAGRIKLRLTPGESLRSDLIVQSSKTSAPFWPYQLYRLDSDTRNYLQSFDARVEDNPYDFRTEFNTAGRIQKGSSTAALNNKWEIGDLAGLHDASGVLILAGSRFHIDQFNELDVSPADIAWLDSHEHHKQLSAEARFSAEADSLFGLGQKVDFVAGGFFYDSRYQLRASINAGADLGSYLLTRDFCELAGVSPTLCGDGNTVSLPGLAILGTLTSPLTRGDNFAFDYTQDTLSLAGFGQMTWYLTEHWAITPGLRLNRERKKVDSSGTRNCTLDSLGVPVCVIATMLSAQNYEASGLSRSEADLSPKFVLQYFGDSGVNLYASYARGFKSGGFNSLSYTGDNLGFEPEKAQTYELGLKSTLLDNTLRFNATLYETKFRNLQVLAFNGVFFDVSNAGAATSRGVEGDLLWMTPWNPLQLMGSFGWLDAKYDHYSGAPAPVRNPQTGALQIGATQDLGGQRIAFAPRATATLTPTLSFSLFELDARVSGDVIYQGDQYTDTDLDPATHVAAYFEYAARLIVSSPQQAWTLTLGGNNLSDKRVLNQVIDATFFPGSYFAQQAAGRQLYAMLSFRF</sequence>